<evidence type="ECO:0000256" key="1">
    <source>
        <dbReference type="SAM" id="MobiDB-lite"/>
    </source>
</evidence>
<evidence type="ECO:0000313" key="2">
    <source>
        <dbReference type="EMBL" id="MBD1388110.1"/>
    </source>
</evidence>
<feature type="compositionally biased region" description="Acidic residues" evidence="1">
    <location>
        <begin position="79"/>
        <end position="92"/>
    </location>
</feature>
<dbReference type="RefSeq" id="WP_191143224.1">
    <property type="nucleotide sequence ID" value="NZ_JACXAF010000001.1"/>
</dbReference>
<comment type="caution">
    <text evidence="2">The sequence shown here is derived from an EMBL/GenBank/DDBJ whole genome shotgun (WGS) entry which is preliminary data.</text>
</comment>
<organism evidence="2 3">
    <name type="scientific">Neiella litorisoli</name>
    <dbReference type="NCBI Taxonomy" id="2771431"/>
    <lineage>
        <taxon>Bacteria</taxon>
        <taxon>Pseudomonadati</taxon>
        <taxon>Pseudomonadota</taxon>
        <taxon>Gammaproteobacteria</taxon>
        <taxon>Alteromonadales</taxon>
        <taxon>Echinimonadaceae</taxon>
        <taxon>Neiella</taxon>
    </lineage>
</organism>
<gene>
    <name evidence="2" type="ORF">IC617_01585</name>
</gene>
<proteinExistence type="predicted"/>
<evidence type="ECO:0000313" key="3">
    <source>
        <dbReference type="Proteomes" id="UP000638014"/>
    </source>
</evidence>
<feature type="region of interest" description="Disordered" evidence="1">
    <location>
        <begin position="77"/>
        <end position="100"/>
    </location>
</feature>
<sequence length="100" mass="10580">MPSIIDMLEKLGQDASLQTPKAMQSAKADLAEQVRIQNQPMNVVVVVADEDNDDLTQASLEKAAGMKVGVPTNVIILPADDDEGGDEKESDDTPSNSKAA</sequence>
<accession>A0A8J6UL12</accession>
<keyword evidence="3" id="KW-1185">Reference proteome</keyword>
<reference evidence="2" key="1">
    <citation type="submission" date="2020-09" db="EMBL/GenBank/DDBJ databases">
        <title>A novel bacterium of genus Neiella, isolated from South China Sea.</title>
        <authorList>
            <person name="Huang H."/>
            <person name="Mo K."/>
            <person name="Hu Y."/>
        </authorList>
    </citation>
    <scope>NUCLEOTIDE SEQUENCE</scope>
    <source>
        <strain evidence="2">HB171785</strain>
    </source>
</reference>
<protein>
    <submittedName>
        <fullName evidence="2">Uncharacterized protein</fullName>
    </submittedName>
</protein>
<dbReference type="AlphaFoldDB" id="A0A8J6UL12"/>
<name>A0A8J6UL12_9GAMM</name>
<dbReference type="EMBL" id="JACXAF010000001">
    <property type="protein sequence ID" value="MBD1388110.1"/>
    <property type="molecule type" value="Genomic_DNA"/>
</dbReference>
<dbReference type="Proteomes" id="UP000638014">
    <property type="component" value="Unassembled WGS sequence"/>
</dbReference>